<protein>
    <recommendedName>
        <fullName evidence="4">Flagellar motor switch protein FliN-like C-terminal domain-containing protein</fullName>
    </recommendedName>
</protein>
<evidence type="ECO:0008006" key="4">
    <source>
        <dbReference type="Google" id="ProtNLM"/>
    </source>
</evidence>
<name>A0ABN4YUI4_SPOUR</name>
<evidence type="ECO:0000256" key="1">
    <source>
        <dbReference type="SAM" id="MobiDB-lite"/>
    </source>
</evidence>
<organism evidence="2 3">
    <name type="scientific">Sporosarcina ureae</name>
    <dbReference type="NCBI Taxonomy" id="1571"/>
    <lineage>
        <taxon>Bacteria</taxon>
        <taxon>Bacillati</taxon>
        <taxon>Bacillota</taxon>
        <taxon>Bacilli</taxon>
        <taxon>Bacillales</taxon>
        <taxon>Caryophanaceae</taxon>
        <taxon>Sporosarcina</taxon>
    </lineage>
</organism>
<accession>A0ABN4YUI4</accession>
<dbReference type="EMBL" id="CP015108">
    <property type="protein sequence ID" value="ARF15648.1"/>
    <property type="molecule type" value="Genomic_DNA"/>
</dbReference>
<feature type="compositionally biased region" description="Low complexity" evidence="1">
    <location>
        <begin position="28"/>
        <end position="38"/>
    </location>
</feature>
<reference evidence="2 3" key="1">
    <citation type="submission" date="2016-04" db="EMBL/GenBank/DDBJ databases">
        <title>Comparative Genomics and Epigenetics of Sporosarcina ureae.</title>
        <authorList>
            <person name="Oliver A.S."/>
            <person name="Cooper K.K."/>
        </authorList>
    </citation>
    <scope>NUCLEOTIDE SEQUENCE [LARGE SCALE GENOMIC DNA]</scope>
    <source>
        <strain evidence="2 3">S204</strain>
    </source>
</reference>
<feature type="region of interest" description="Disordered" evidence="1">
    <location>
        <begin position="20"/>
        <end position="40"/>
    </location>
</feature>
<proteinExistence type="predicted"/>
<sequence>MKKQMEKQIEKQDFFIPKKCCPSRAENPELPSPESCLPPEKREEVDKKIAEANRLLLDLALDDNRSVQETYQRAFDGLIGLEVEIINPLDETLSGVVVMAAFDFILLRRDDYKIIVPYEQIESVKSSGCYAELVPEANLLNIGPRLRRKLTFQFGKVVGSSPELIQLFFKIPLAVYLLLFEEQTIKVRVGRSLIEGVLVDVNKESIVLELNKEKSIIAIGNIGHIVVDK</sequence>
<evidence type="ECO:0000313" key="3">
    <source>
        <dbReference type="Proteomes" id="UP000192486"/>
    </source>
</evidence>
<dbReference type="Proteomes" id="UP000192486">
    <property type="component" value="Chromosome"/>
</dbReference>
<keyword evidence="3" id="KW-1185">Reference proteome</keyword>
<gene>
    <name evidence="2" type="ORF">SporoS204_03690</name>
</gene>
<evidence type="ECO:0000313" key="2">
    <source>
        <dbReference type="EMBL" id="ARF15648.1"/>
    </source>
</evidence>